<dbReference type="PRINTS" id="PR00413">
    <property type="entry name" value="HADHALOGNASE"/>
</dbReference>
<dbReference type="SFLD" id="SFLDS00003">
    <property type="entry name" value="Haloacid_Dehalogenase"/>
    <property type="match status" value="1"/>
</dbReference>
<evidence type="ECO:0000313" key="1">
    <source>
        <dbReference type="EMBL" id="MEO1769112.1"/>
    </source>
</evidence>
<dbReference type="InterPro" id="IPR023198">
    <property type="entry name" value="PGP-like_dom2"/>
</dbReference>
<dbReference type="Proteomes" id="UP000664357">
    <property type="component" value="Unassembled WGS sequence"/>
</dbReference>
<dbReference type="EMBL" id="JAFREL020000001">
    <property type="protein sequence ID" value="MEO1769112.1"/>
    <property type="molecule type" value="Genomic_DNA"/>
</dbReference>
<sequence>MLEAIIFDMDGVLVDSEYTYFESKSTILEEAGHPVEESYHYQFMGTTGEYMWQKMKEEFSLPLTASDYVGKMNQLREKMVATDGVRPIEGAPAFVKRLHEAGVPLGVASSSTLREIKANLQALGIADCFQIVMSSEEVPNSKPAPDVYLEVAHRMGVEPNNCLGIEDTKNGSTAVHRAGMVCLGFHNPIYPKQDLQKADRIVETFEGLDREALEKIYQEVKGEKDAGSH</sequence>
<reference evidence="1 2" key="1">
    <citation type="submission" date="2024-02" db="EMBL/GenBank/DDBJ databases">
        <title>The Genome Sequence of Enterococcus sp. DIV0159.</title>
        <authorList>
            <person name="Earl A."/>
            <person name="Manson A."/>
            <person name="Gilmore M."/>
            <person name="Sanders J."/>
            <person name="Shea T."/>
            <person name="Howe W."/>
            <person name="Livny J."/>
            <person name="Cuomo C."/>
            <person name="Neafsey D."/>
            <person name="Birren B."/>
        </authorList>
    </citation>
    <scope>NUCLEOTIDE SEQUENCE [LARGE SCALE GENOMIC DNA]</scope>
    <source>
        <strain evidence="1 2">665A</strain>
    </source>
</reference>
<dbReference type="PANTHER" id="PTHR18901:SF38">
    <property type="entry name" value="PSEUDOURIDINE-5'-PHOSPHATASE"/>
    <property type="match status" value="1"/>
</dbReference>
<comment type="caution">
    <text evidence="1">The sequence shown here is derived from an EMBL/GenBank/DDBJ whole genome shotgun (WGS) entry which is preliminary data.</text>
</comment>
<evidence type="ECO:0008006" key="3">
    <source>
        <dbReference type="Google" id="ProtNLM"/>
    </source>
</evidence>
<dbReference type="InterPro" id="IPR023214">
    <property type="entry name" value="HAD_sf"/>
</dbReference>
<accession>A0ABV0EKG6</accession>
<gene>
    <name evidence="1" type="ORF">JZO67_001051</name>
</gene>
<dbReference type="SUPFAM" id="SSF56784">
    <property type="entry name" value="HAD-like"/>
    <property type="match status" value="1"/>
</dbReference>
<dbReference type="Pfam" id="PF13419">
    <property type="entry name" value="HAD_2"/>
    <property type="match status" value="1"/>
</dbReference>
<keyword evidence="2" id="KW-1185">Reference proteome</keyword>
<evidence type="ECO:0000313" key="2">
    <source>
        <dbReference type="Proteomes" id="UP000664357"/>
    </source>
</evidence>
<dbReference type="RefSeq" id="WP_207703906.1">
    <property type="nucleotide sequence ID" value="NZ_JAFREL020000001.1"/>
</dbReference>
<organism evidence="1 2">
    <name type="scientific">Candidatus Enterococcus ferrettii</name>
    <dbReference type="NCBI Taxonomy" id="2815324"/>
    <lineage>
        <taxon>Bacteria</taxon>
        <taxon>Bacillati</taxon>
        <taxon>Bacillota</taxon>
        <taxon>Bacilli</taxon>
        <taxon>Lactobacillales</taxon>
        <taxon>Enterococcaceae</taxon>
        <taxon>Enterococcus</taxon>
    </lineage>
</organism>
<dbReference type="Gene3D" id="3.40.50.1000">
    <property type="entry name" value="HAD superfamily/HAD-like"/>
    <property type="match status" value="1"/>
</dbReference>
<dbReference type="SFLD" id="SFLDG01135">
    <property type="entry name" value="C1.5.6:_HAD__Beta-PGM__Phospha"/>
    <property type="match status" value="1"/>
</dbReference>
<dbReference type="InterPro" id="IPR036412">
    <property type="entry name" value="HAD-like_sf"/>
</dbReference>
<protein>
    <recommendedName>
        <fullName evidence="3">Haloacid dehalogenase</fullName>
    </recommendedName>
</protein>
<dbReference type="Gene3D" id="1.10.150.240">
    <property type="entry name" value="Putative phosphatase, domain 2"/>
    <property type="match status" value="1"/>
</dbReference>
<dbReference type="InterPro" id="IPR041492">
    <property type="entry name" value="HAD_2"/>
</dbReference>
<dbReference type="PANTHER" id="PTHR18901">
    <property type="entry name" value="2-DEOXYGLUCOSE-6-PHOSPHATE PHOSPHATASE 2"/>
    <property type="match status" value="1"/>
</dbReference>
<dbReference type="InterPro" id="IPR006439">
    <property type="entry name" value="HAD-SF_hydro_IA"/>
</dbReference>
<name>A0ABV0EKG6_9ENTE</name>
<dbReference type="NCBIfam" id="TIGR01509">
    <property type="entry name" value="HAD-SF-IA-v3"/>
    <property type="match status" value="1"/>
</dbReference>
<proteinExistence type="predicted"/>
<dbReference type="SFLD" id="SFLDG01129">
    <property type="entry name" value="C1.5:_HAD__Beta-PGM__Phosphata"/>
    <property type="match status" value="1"/>
</dbReference>